<keyword evidence="1" id="KW-1185">Reference proteome</keyword>
<sequence>MAPHLQTLTLTSSRPLQQLGGSCCPVQAQQIELEFKSVTQQEFSLRITAPNGDESDLLEFCTISAVQKFTPANKGCGHGLWRIEVNQRLGAQTQLVHVESIPLDGVGSLGFVVGDDLLPKIESRLWLRLPSGGCCRK</sequence>
<evidence type="ECO:0000313" key="2">
    <source>
        <dbReference type="WBParaSite" id="PSAMB.scaffold4407size14743.g24208.t1"/>
    </source>
</evidence>
<evidence type="ECO:0000313" key="1">
    <source>
        <dbReference type="Proteomes" id="UP000887566"/>
    </source>
</evidence>
<name>A0A914WNU1_9BILA</name>
<protein>
    <submittedName>
        <fullName evidence="2">Uncharacterized protein</fullName>
    </submittedName>
</protein>
<dbReference type="WBParaSite" id="PSAMB.scaffold4407size14743.g24208.t1">
    <property type="protein sequence ID" value="PSAMB.scaffold4407size14743.g24208.t1"/>
    <property type="gene ID" value="PSAMB.scaffold4407size14743.g24208"/>
</dbReference>
<reference evidence="2" key="1">
    <citation type="submission" date="2022-11" db="UniProtKB">
        <authorList>
            <consortium name="WormBaseParasite"/>
        </authorList>
    </citation>
    <scope>IDENTIFICATION</scope>
</reference>
<proteinExistence type="predicted"/>
<accession>A0A914WNU1</accession>
<organism evidence="1 2">
    <name type="scientific">Plectus sambesii</name>
    <dbReference type="NCBI Taxonomy" id="2011161"/>
    <lineage>
        <taxon>Eukaryota</taxon>
        <taxon>Metazoa</taxon>
        <taxon>Ecdysozoa</taxon>
        <taxon>Nematoda</taxon>
        <taxon>Chromadorea</taxon>
        <taxon>Plectida</taxon>
        <taxon>Plectina</taxon>
        <taxon>Plectoidea</taxon>
        <taxon>Plectidae</taxon>
        <taxon>Plectus</taxon>
    </lineage>
</organism>
<dbReference type="Proteomes" id="UP000887566">
    <property type="component" value="Unplaced"/>
</dbReference>
<dbReference type="AlphaFoldDB" id="A0A914WNU1"/>